<dbReference type="Proteomes" id="UP001149163">
    <property type="component" value="Unassembled WGS sequence"/>
</dbReference>
<protein>
    <submittedName>
        <fullName evidence="2">Uncharacterized protein</fullName>
    </submittedName>
</protein>
<proteinExistence type="predicted"/>
<evidence type="ECO:0000313" key="3">
    <source>
        <dbReference type="Proteomes" id="UP001149163"/>
    </source>
</evidence>
<dbReference type="AlphaFoldDB" id="A0A9W9I7F3"/>
<sequence length="285" mass="31359">MHITGGEALQGETGGNGYEYNDPLSVISPKPISQRRRLAEWIALITRRRTTRCQEGATRWDCGDGSGRPEHRIAVWTRVVFLSWSDWDQVDVELDCLGLGPVKGRRPVEDQALDCRTVLVIRAVPGHVMLASANARRSDHVRDVVADGFGMYRCFSIVSGMKRISNAESVVQNILYENGALSSQIEAEKAKSGPWPRVLYRLNHRPRTAQGPRIQPPSLDAQATQPNTTSNTENGNTLPIAIEFPAISVPTAVHHSGNTTEGDESSSQPKSVLVITQRKQISSTE</sequence>
<dbReference type="GeneID" id="81427234"/>
<dbReference type="EMBL" id="JAPQKN010000003">
    <property type="protein sequence ID" value="KAJ5167152.1"/>
    <property type="molecule type" value="Genomic_DNA"/>
</dbReference>
<gene>
    <name evidence="2" type="ORF">N7482_005933</name>
</gene>
<feature type="region of interest" description="Disordered" evidence="1">
    <location>
        <begin position="206"/>
        <end position="236"/>
    </location>
</feature>
<evidence type="ECO:0000313" key="2">
    <source>
        <dbReference type="EMBL" id="KAJ5167152.1"/>
    </source>
</evidence>
<dbReference type="RefSeq" id="XP_056543613.1">
    <property type="nucleotide sequence ID" value="XM_056688058.1"/>
</dbReference>
<comment type="caution">
    <text evidence="2">The sequence shown here is derived from an EMBL/GenBank/DDBJ whole genome shotgun (WGS) entry which is preliminary data.</text>
</comment>
<name>A0A9W9I7F3_9EURO</name>
<reference evidence="2" key="1">
    <citation type="submission" date="2022-11" db="EMBL/GenBank/DDBJ databases">
        <authorList>
            <person name="Petersen C."/>
        </authorList>
    </citation>
    <scope>NUCLEOTIDE SEQUENCE</scope>
    <source>
        <strain evidence="2">IBT 26290</strain>
    </source>
</reference>
<feature type="compositionally biased region" description="Polar residues" evidence="1">
    <location>
        <begin position="221"/>
        <end position="236"/>
    </location>
</feature>
<keyword evidence="3" id="KW-1185">Reference proteome</keyword>
<feature type="region of interest" description="Disordered" evidence="1">
    <location>
        <begin position="252"/>
        <end position="285"/>
    </location>
</feature>
<organism evidence="2 3">
    <name type="scientific">Penicillium canariense</name>
    <dbReference type="NCBI Taxonomy" id="189055"/>
    <lineage>
        <taxon>Eukaryota</taxon>
        <taxon>Fungi</taxon>
        <taxon>Dikarya</taxon>
        <taxon>Ascomycota</taxon>
        <taxon>Pezizomycotina</taxon>
        <taxon>Eurotiomycetes</taxon>
        <taxon>Eurotiomycetidae</taxon>
        <taxon>Eurotiales</taxon>
        <taxon>Aspergillaceae</taxon>
        <taxon>Penicillium</taxon>
    </lineage>
</organism>
<feature type="compositionally biased region" description="Polar residues" evidence="1">
    <location>
        <begin position="256"/>
        <end position="270"/>
    </location>
</feature>
<accession>A0A9W9I7F3</accession>
<evidence type="ECO:0000256" key="1">
    <source>
        <dbReference type="SAM" id="MobiDB-lite"/>
    </source>
</evidence>
<reference evidence="2" key="2">
    <citation type="journal article" date="2023" name="IMA Fungus">
        <title>Comparative genomic study of the Penicillium genus elucidates a diverse pangenome and 15 lateral gene transfer events.</title>
        <authorList>
            <person name="Petersen C."/>
            <person name="Sorensen T."/>
            <person name="Nielsen M.R."/>
            <person name="Sondergaard T.E."/>
            <person name="Sorensen J.L."/>
            <person name="Fitzpatrick D.A."/>
            <person name="Frisvad J.C."/>
            <person name="Nielsen K.L."/>
        </authorList>
    </citation>
    <scope>NUCLEOTIDE SEQUENCE</scope>
    <source>
        <strain evidence="2">IBT 26290</strain>
    </source>
</reference>